<name>A0A084TJR9_9FLAO</name>
<dbReference type="Gene3D" id="2.30.110.10">
    <property type="entry name" value="Electron Transport, Fmn-binding Protein, Chain A"/>
    <property type="match status" value="1"/>
</dbReference>
<dbReference type="AlphaFoldDB" id="A0A084TJR9"/>
<dbReference type="SUPFAM" id="SSF50475">
    <property type="entry name" value="FMN-binding split barrel"/>
    <property type="match status" value="1"/>
</dbReference>
<organism evidence="1 2">
    <name type="scientific">Mangrovimonas yunxiaonensis</name>
    <dbReference type="NCBI Taxonomy" id="1197477"/>
    <lineage>
        <taxon>Bacteria</taxon>
        <taxon>Pseudomonadati</taxon>
        <taxon>Bacteroidota</taxon>
        <taxon>Flavobacteriia</taxon>
        <taxon>Flavobacteriales</taxon>
        <taxon>Flavobacteriaceae</taxon>
        <taxon>Mangrovimonas</taxon>
    </lineage>
</organism>
<comment type="caution">
    <text evidence="1">The sequence shown here is derived from an EMBL/GenBank/DDBJ whole genome shotgun (WGS) entry which is preliminary data.</text>
</comment>
<gene>
    <name evidence="1" type="ORF">IA57_10960</name>
</gene>
<protein>
    <submittedName>
        <fullName evidence="1">Flavin mononucleotide-binding protein</fullName>
    </submittedName>
</protein>
<dbReference type="EMBL" id="JPFK01000007">
    <property type="protein sequence ID" value="KFB00955.1"/>
    <property type="molecule type" value="Genomic_DNA"/>
</dbReference>
<reference evidence="2" key="2">
    <citation type="submission" date="2014-07" db="EMBL/GenBank/DDBJ databases">
        <title>Genome sequence of Mangrovimonas yunxiaonensis.</title>
        <authorList>
            <person name="Li Y."/>
            <person name="Zheng T."/>
        </authorList>
    </citation>
    <scope>NUCLEOTIDE SEQUENCE [LARGE SCALE GENOMIC DNA]</scope>
    <source>
        <strain evidence="2">LY01</strain>
    </source>
</reference>
<dbReference type="eggNOG" id="COG3467">
    <property type="taxonomic scope" value="Bacteria"/>
</dbReference>
<dbReference type="InterPro" id="IPR024747">
    <property type="entry name" value="Pyridox_Oxase-rel"/>
</dbReference>
<proteinExistence type="predicted"/>
<dbReference type="OrthoDB" id="9794935at2"/>
<dbReference type="STRING" id="1197477.IA57_10960"/>
<dbReference type="Proteomes" id="UP000028521">
    <property type="component" value="Unassembled WGS sequence"/>
</dbReference>
<evidence type="ECO:0000313" key="1">
    <source>
        <dbReference type="EMBL" id="KFB00955.1"/>
    </source>
</evidence>
<evidence type="ECO:0000313" key="2">
    <source>
        <dbReference type="Proteomes" id="UP000028521"/>
    </source>
</evidence>
<keyword evidence="2" id="KW-1185">Reference proteome</keyword>
<reference evidence="1 2" key="1">
    <citation type="journal article" date="2014" name="Genome Announc.">
        <title>Draft Genome Sequence of the Algicidal Bacterium Mangrovimonas yunxiaonensis Strain LY01.</title>
        <authorList>
            <person name="Li Y."/>
            <person name="Zhu H."/>
            <person name="Li C."/>
            <person name="Zhang H."/>
            <person name="Chen Z."/>
            <person name="Zheng W."/>
            <person name="Xu H."/>
            <person name="Zheng T."/>
        </authorList>
    </citation>
    <scope>NUCLEOTIDE SEQUENCE [LARGE SCALE GENOMIC DNA]</scope>
    <source>
        <strain evidence="1 2">LY01</strain>
    </source>
</reference>
<dbReference type="InterPro" id="IPR012349">
    <property type="entry name" value="Split_barrel_FMN-bd"/>
</dbReference>
<accession>A0A084TJR9</accession>
<dbReference type="Pfam" id="PF12900">
    <property type="entry name" value="Pyridox_ox_2"/>
    <property type="match status" value="1"/>
</dbReference>
<dbReference type="RefSeq" id="WP_036123003.1">
    <property type="nucleotide sequence ID" value="NZ_BMET01000004.1"/>
</dbReference>
<sequence length="151" mass="17538">MFKALEEKEIEFILENNYIGHLGYVYNNSPFVVPITYYYDKASRAIICYSGDGHKMQAMRTNTDVCLQVDEIEAVNSWKSIAVHGTFEQHFGSDAKAYLHKFSLGVKDIIIEKEHRKVDFIREFSSKTYQDNIPSVFLIKINNITGKMRRD</sequence>